<dbReference type="EMBL" id="JBHUMA010000006">
    <property type="protein sequence ID" value="MFD2599490.1"/>
    <property type="molecule type" value="Genomic_DNA"/>
</dbReference>
<sequence length="51" mass="6008">MPEKGIIGGAYDFWFRYSERIPDSKSPRTTKSYEELEDNSTEEKIMVAKEF</sequence>
<reference evidence="2" key="1">
    <citation type="journal article" date="2019" name="Int. J. Syst. Evol. Microbiol.">
        <title>The Global Catalogue of Microorganisms (GCM) 10K type strain sequencing project: providing services to taxonomists for standard genome sequencing and annotation.</title>
        <authorList>
            <consortium name="The Broad Institute Genomics Platform"/>
            <consortium name="The Broad Institute Genome Sequencing Center for Infectious Disease"/>
            <person name="Wu L."/>
            <person name="Ma J."/>
        </authorList>
    </citation>
    <scope>NUCLEOTIDE SEQUENCE [LARGE SCALE GENOMIC DNA]</scope>
    <source>
        <strain evidence="2">KCTC 42248</strain>
    </source>
</reference>
<dbReference type="RefSeq" id="WP_380869616.1">
    <property type="nucleotide sequence ID" value="NZ_JBHUMA010000006.1"/>
</dbReference>
<gene>
    <name evidence="1" type="ORF">ACFSQ3_11050</name>
</gene>
<organism evidence="1 2">
    <name type="scientific">Sphingobacterium corticis</name>
    <dbReference type="NCBI Taxonomy" id="1812823"/>
    <lineage>
        <taxon>Bacteria</taxon>
        <taxon>Pseudomonadati</taxon>
        <taxon>Bacteroidota</taxon>
        <taxon>Sphingobacteriia</taxon>
        <taxon>Sphingobacteriales</taxon>
        <taxon>Sphingobacteriaceae</taxon>
        <taxon>Sphingobacterium</taxon>
    </lineage>
</organism>
<dbReference type="Proteomes" id="UP001597393">
    <property type="component" value="Unassembled WGS sequence"/>
</dbReference>
<accession>A0ABW5NM80</accession>
<evidence type="ECO:0000313" key="1">
    <source>
        <dbReference type="EMBL" id="MFD2599490.1"/>
    </source>
</evidence>
<keyword evidence="2" id="KW-1185">Reference proteome</keyword>
<protein>
    <submittedName>
        <fullName evidence="1">Uncharacterized protein</fullName>
    </submittedName>
</protein>
<evidence type="ECO:0000313" key="2">
    <source>
        <dbReference type="Proteomes" id="UP001597393"/>
    </source>
</evidence>
<proteinExistence type="predicted"/>
<name>A0ABW5NM80_9SPHI</name>
<comment type="caution">
    <text evidence="1">The sequence shown here is derived from an EMBL/GenBank/DDBJ whole genome shotgun (WGS) entry which is preliminary data.</text>
</comment>